<reference evidence="1" key="1">
    <citation type="submission" date="2021-02" db="EMBL/GenBank/DDBJ databases">
        <authorList>
            <consortium name="DOE Joint Genome Institute"/>
            <person name="Ahrendt S."/>
            <person name="Looney B.P."/>
            <person name="Miyauchi S."/>
            <person name="Morin E."/>
            <person name="Drula E."/>
            <person name="Courty P.E."/>
            <person name="Chicoki N."/>
            <person name="Fauchery L."/>
            <person name="Kohler A."/>
            <person name="Kuo A."/>
            <person name="Labutti K."/>
            <person name="Pangilinan J."/>
            <person name="Lipzen A."/>
            <person name="Riley R."/>
            <person name="Andreopoulos W."/>
            <person name="He G."/>
            <person name="Johnson J."/>
            <person name="Barry K.W."/>
            <person name="Grigoriev I.V."/>
            <person name="Nagy L."/>
            <person name="Hibbett D."/>
            <person name="Henrissat B."/>
            <person name="Matheny P.B."/>
            <person name="Labbe J."/>
            <person name="Martin F."/>
        </authorList>
    </citation>
    <scope>NUCLEOTIDE SEQUENCE</scope>
    <source>
        <strain evidence="1">FP105234-sp</strain>
    </source>
</reference>
<organism evidence="1 2">
    <name type="scientific">Auriscalpium vulgare</name>
    <dbReference type="NCBI Taxonomy" id="40419"/>
    <lineage>
        <taxon>Eukaryota</taxon>
        <taxon>Fungi</taxon>
        <taxon>Dikarya</taxon>
        <taxon>Basidiomycota</taxon>
        <taxon>Agaricomycotina</taxon>
        <taxon>Agaricomycetes</taxon>
        <taxon>Russulales</taxon>
        <taxon>Auriscalpiaceae</taxon>
        <taxon>Auriscalpium</taxon>
    </lineage>
</organism>
<evidence type="ECO:0000313" key="1">
    <source>
        <dbReference type="EMBL" id="KAI0052972.1"/>
    </source>
</evidence>
<keyword evidence="2" id="KW-1185">Reference proteome</keyword>
<comment type="caution">
    <text evidence="1">The sequence shown here is derived from an EMBL/GenBank/DDBJ whole genome shotgun (WGS) entry which is preliminary data.</text>
</comment>
<proteinExistence type="predicted"/>
<reference evidence="1" key="2">
    <citation type="journal article" date="2022" name="New Phytol.">
        <title>Evolutionary transition to the ectomycorrhizal habit in the genomes of a hyperdiverse lineage of mushroom-forming fungi.</title>
        <authorList>
            <person name="Looney B."/>
            <person name="Miyauchi S."/>
            <person name="Morin E."/>
            <person name="Drula E."/>
            <person name="Courty P.E."/>
            <person name="Kohler A."/>
            <person name="Kuo A."/>
            <person name="LaButti K."/>
            <person name="Pangilinan J."/>
            <person name="Lipzen A."/>
            <person name="Riley R."/>
            <person name="Andreopoulos W."/>
            <person name="He G."/>
            <person name="Johnson J."/>
            <person name="Nolan M."/>
            <person name="Tritt A."/>
            <person name="Barry K.W."/>
            <person name="Grigoriev I.V."/>
            <person name="Nagy L.G."/>
            <person name="Hibbett D."/>
            <person name="Henrissat B."/>
            <person name="Matheny P.B."/>
            <person name="Labbe J."/>
            <person name="Martin F.M."/>
        </authorList>
    </citation>
    <scope>NUCLEOTIDE SEQUENCE</scope>
    <source>
        <strain evidence="1">FP105234-sp</strain>
    </source>
</reference>
<name>A0ACB8S9W3_9AGAM</name>
<protein>
    <submittedName>
        <fullName evidence="1">Uncharacterized protein</fullName>
    </submittedName>
</protein>
<evidence type="ECO:0000313" key="2">
    <source>
        <dbReference type="Proteomes" id="UP000814033"/>
    </source>
</evidence>
<accession>A0ACB8S9W3</accession>
<sequence>MSSSHVQSSLTYARPPQQYPAALQLPPPAESARYTQSPYSYAPPTRHSAHALPPTHAAVADFVFSTLPSHILAADFAGTLTISTHPHAASTPCSACPRATNITWTARAAISPNHCTGIPGAGAGHGHGLGLGVASNPDAPVLEARARDIPNDAVKATRALGGGQRTAADQALREDIAQFLRDREDAIQVIATTHSVTPKKVRDLVNAVTHFKTPRAPNFENALVHMKTVELNAERPEGRKLTLVDIKAAVASDPTLRNVTPKRKEEIMGLLSAHREEQKIGIRVSHKSAAQDVMATGARWTTEAENLYSRTGARSFTFITRSDINDTIQPSWMCGGDASGFFLQQLKQDPNDIARLFELWSVSIADHHRTADSLASMRKEASDSLLSGLPPAQPNQSAQAAESLFEDVESLDTHTTAWARANPDAPILEARARNIPNDAVKATRALGGEQRTAADQALRDDIAQFLREREAAINVIADKHAITNKKVRDLVNAVTHFKTPRAPNFGNALVHLKTVELNADLPEGRKMKLADIKAAVANDPELQDITPERKREIMDLLSTHREEQKIGIRVSHKSAAQDVMATGARWTAEAENLYSRTGARSFTFITRSDINDTIQPSWMCGGDASGFFLQQLKQDPNDIARLFELWSVSIADHHRTADSLASMRKETSDSLLSGLRYAAQTSKIAMNYDDYDNVIVAARRVMLVGWPAEIPFCKPGALSRVDELRTLRDAVQTGACKWVRLTNRQVTEHLKSQKAKGTAPEKRPRKVRSDKGTTKGRKRDADDIAEGSDREAAASSSRPSKKARVAQGHRAVATGKGKGKEKANGKARLPKSAEWVASSDESDNDNDDYDEDM</sequence>
<dbReference type="EMBL" id="MU275842">
    <property type="protein sequence ID" value="KAI0052972.1"/>
    <property type="molecule type" value="Genomic_DNA"/>
</dbReference>
<gene>
    <name evidence="1" type="ORF">FA95DRAFT_1568927</name>
</gene>
<dbReference type="Proteomes" id="UP000814033">
    <property type="component" value="Unassembled WGS sequence"/>
</dbReference>